<evidence type="ECO:0000256" key="2">
    <source>
        <dbReference type="ARBA" id="ARBA00023015"/>
    </source>
</evidence>
<dbReference type="RefSeq" id="WP_345066914.1">
    <property type="nucleotide sequence ID" value="NZ_BAABCN010000007.1"/>
</dbReference>
<dbReference type="PANTHER" id="PTHR30146:SF148">
    <property type="entry name" value="HTH-TYPE TRANSCRIPTIONAL REPRESSOR PURR-RELATED"/>
    <property type="match status" value="1"/>
</dbReference>
<dbReference type="SUPFAM" id="SSF47413">
    <property type="entry name" value="lambda repressor-like DNA-binding domains"/>
    <property type="match status" value="1"/>
</dbReference>
<comment type="caution">
    <text evidence="6">The sequence shown here is derived from an EMBL/GenBank/DDBJ whole genome shotgun (WGS) entry which is preliminary data.</text>
</comment>
<evidence type="ECO:0000259" key="5">
    <source>
        <dbReference type="PROSITE" id="PS50932"/>
    </source>
</evidence>
<gene>
    <name evidence="6" type="ORF">GCM10022381_24400</name>
</gene>
<organism evidence="6 7">
    <name type="scientific">Leifsonia kafniensis</name>
    <dbReference type="NCBI Taxonomy" id="475957"/>
    <lineage>
        <taxon>Bacteria</taxon>
        <taxon>Bacillati</taxon>
        <taxon>Actinomycetota</taxon>
        <taxon>Actinomycetes</taxon>
        <taxon>Micrococcales</taxon>
        <taxon>Microbacteriaceae</taxon>
        <taxon>Leifsonia</taxon>
    </lineage>
</organism>
<dbReference type="EMBL" id="BAABCN010000007">
    <property type="protein sequence ID" value="GAA3881263.1"/>
    <property type="molecule type" value="Genomic_DNA"/>
</dbReference>
<keyword evidence="4" id="KW-0804">Transcription</keyword>
<evidence type="ECO:0000256" key="1">
    <source>
        <dbReference type="ARBA" id="ARBA00022491"/>
    </source>
</evidence>
<dbReference type="InterPro" id="IPR028082">
    <property type="entry name" value="Peripla_BP_I"/>
</dbReference>
<dbReference type="Pfam" id="PF00356">
    <property type="entry name" value="LacI"/>
    <property type="match status" value="1"/>
</dbReference>
<dbReference type="Gene3D" id="1.10.260.40">
    <property type="entry name" value="lambda repressor-like DNA-binding domains"/>
    <property type="match status" value="1"/>
</dbReference>
<dbReference type="InterPro" id="IPR000843">
    <property type="entry name" value="HTH_LacI"/>
</dbReference>
<dbReference type="Pfam" id="PF00532">
    <property type="entry name" value="Peripla_BP_1"/>
    <property type="match status" value="1"/>
</dbReference>
<dbReference type="CDD" id="cd06267">
    <property type="entry name" value="PBP1_LacI_sugar_binding-like"/>
    <property type="match status" value="1"/>
</dbReference>
<dbReference type="CDD" id="cd01392">
    <property type="entry name" value="HTH_LacI"/>
    <property type="match status" value="1"/>
</dbReference>
<sequence>MAIATAQDVARRVGCSTTAISLVVNGRDAGRVSPELRARILDAVDALNYAPNAQAQGLASSHPNQVSLLCPDIRNPFFSELFHGLTDALAPDFSVNIVVGTENFDYGPAAVRQVQANKISGLILASPSARVLESLRPAGPTVLIDSLAVLPGVPTVNPDVRGAATDLAEHLLRLGHRQVVYLDVDRAKETFHLRRTVINAALTTGGGTMTVDRVRVADIATATDYAEAHARGWVATGVTAIVCADDLIAYGVLLGAAAAGVNVPAQLSVSGFNDLQFSALTNPALTTVDFNARALGTAAGRTLRERVETGQADNVIWRSRLVVRASTGVALTHAALATPGTLHV</sequence>
<dbReference type="PROSITE" id="PS50932">
    <property type="entry name" value="HTH_LACI_2"/>
    <property type="match status" value="1"/>
</dbReference>
<protein>
    <submittedName>
        <fullName evidence="6">LacI family DNA-binding transcriptional regulator</fullName>
    </submittedName>
</protein>
<dbReference type="InterPro" id="IPR010982">
    <property type="entry name" value="Lambda_DNA-bd_dom_sf"/>
</dbReference>
<dbReference type="SUPFAM" id="SSF53822">
    <property type="entry name" value="Periplasmic binding protein-like I"/>
    <property type="match status" value="1"/>
</dbReference>
<evidence type="ECO:0000256" key="4">
    <source>
        <dbReference type="ARBA" id="ARBA00023163"/>
    </source>
</evidence>
<reference evidence="7" key="1">
    <citation type="journal article" date="2019" name="Int. J. Syst. Evol. Microbiol.">
        <title>The Global Catalogue of Microorganisms (GCM) 10K type strain sequencing project: providing services to taxonomists for standard genome sequencing and annotation.</title>
        <authorList>
            <consortium name="The Broad Institute Genomics Platform"/>
            <consortium name="The Broad Institute Genome Sequencing Center for Infectious Disease"/>
            <person name="Wu L."/>
            <person name="Ma J."/>
        </authorList>
    </citation>
    <scope>NUCLEOTIDE SEQUENCE [LARGE SCALE GENOMIC DNA]</scope>
    <source>
        <strain evidence="7">JCM 17021</strain>
    </source>
</reference>
<keyword evidence="7" id="KW-1185">Reference proteome</keyword>
<dbReference type="Gene3D" id="3.40.50.2300">
    <property type="match status" value="2"/>
</dbReference>
<name>A0ABP7KLS2_9MICO</name>
<dbReference type="PANTHER" id="PTHR30146">
    <property type="entry name" value="LACI-RELATED TRANSCRIPTIONAL REPRESSOR"/>
    <property type="match status" value="1"/>
</dbReference>
<dbReference type="InterPro" id="IPR001761">
    <property type="entry name" value="Peripla_BP/Lac1_sug-bd_dom"/>
</dbReference>
<evidence type="ECO:0000256" key="3">
    <source>
        <dbReference type="ARBA" id="ARBA00023125"/>
    </source>
</evidence>
<feature type="domain" description="HTH lacI-type" evidence="5">
    <location>
        <begin position="4"/>
        <end position="60"/>
    </location>
</feature>
<keyword evidence="3 6" id="KW-0238">DNA-binding</keyword>
<keyword evidence="2" id="KW-0805">Transcription regulation</keyword>
<dbReference type="SMART" id="SM00354">
    <property type="entry name" value="HTH_LACI"/>
    <property type="match status" value="1"/>
</dbReference>
<evidence type="ECO:0000313" key="6">
    <source>
        <dbReference type="EMBL" id="GAA3881263.1"/>
    </source>
</evidence>
<dbReference type="GO" id="GO:0003677">
    <property type="term" value="F:DNA binding"/>
    <property type="evidence" value="ECO:0007669"/>
    <property type="project" value="UniProtKB-KW"/>
</dbReference>
<proteinExistence type="predicted"/>
<dbReference type="Proteomes" id="UP001501803">
    <property type="component" value="Unassembled WGS sequence"/>
</dbReference>
<evidence type="ECO:0000313" key="7">
    <source>
        <dbReference type="Proteomes" id="UP001501803"/>
    </source>
</evidence>
<accession>A0ABP7KLS2</accession>
<keyword evidence="1" id="KW-0678">Repressor</keyword>